<evidence type="ECO:0000256" key="1">
    <source>
        <dbReference type="SAM" id="Coils"/>
    </source>
</evidence>
<accession>A0A922SNK3</accession>
<protein>
    <submittedName>
        <fullName evidence="2">Uncharacterized protein</fullName>
    </submittedName>
</protein>
<comment type="caution">
    <text evidence="2">The sequence shown here is derived from an EMBL/GenBank/DDBJ whole genome shotgun (WGS) entry which is preliminary data.</text>
</comment>
<reference evidence="2" key="1">
    <citation type="journal article" date="2021" name="G3 (Bethesda)">
        <title>Genome and transcriptome analysis of the beet armyworm Spodoptera exigua reveals targets for pest control. .</title>
        <authorList>
            <person name="Simon S."/>
            <person name="Breeschoten T."/>
            <person name="Jansen H.J."/>
            <person name="Dirks R.P."/>
            <person name="Schranz M.E."/>
            <person name="Ros V.I.D."/>
        </authorList>
    </citation>
    <scope>NUCLEOTIDE SEQUENCE</scope>
    <source>
        <strain evidence="2">TB_SE_WUR_2020</strain>
    </source>
</reference>
<proteinExistence type="predicted"/>
<evidence type="ECO:0000313" key="3">
    <source>
        <dbReference type="Proteomes" id="UP000814243"/>
    </source>
</evidence>
<dbReference type="Proteomes" id="UP000814243">
    <property type="component" value="Unassembled WGS sequence"/>
</dbReference>
<organism evidence="2 3">
    <name type="scientific">Spodoptera exigua</name>
    <name type="common">Beet armyworm</name>
    <name type="synonym">Noctua fulgens</name>
    <dbReference type="NCBI Taxonomy" id="7107"/>
    <lineage>
        <taxon>Eukaryota</taxon>
        <taxon>Metazoa</taxon>
        <taxon>Ecdysozoa</taxon>
        <taxon>Arthropoda</taxon>
        <taxon>Hexapoda</taxon>
        <taxon>Insecta</taxon>
        <taxon>Pterygota</taxon>
        <taxon>Neoptera</taxon>
        <taxon>Endopterygota</taxon>
        <taxon>Lepidoptera</taxon>
        <taxon>Glossata</taxon>
        <taxon>Ditrysia</taxon>
        <taxon>Noctuoidea</taxon>
        <taxon>Noctuidae</taxon>
        <taxon>Amphipyrinae</taxon>
        <taxon>Spodoptera</taxon>
    </lineage>
</organism>
<gene>
    <name evidence="2" type="ORF">HF086_016755</name>
</gene>
<dbReference type="EMBL" id="JACEFF010000126">
    <property type="protein sequence ID" value="KAH9643548.1"/>
    <property type="molecule type" value="Genomic_DNA"/>
</dbReference>
<evidence type="ECO:0000313" key="2">
    <source>
        <dbReference type="EMBL" id="KAH9643548.1"/>
    </source>
</evidence>
<name>A0A922SNK3_SPOEX</name>
<dbReference type="AlphaFoldDB" id="A0A922SNK3"/>
<keyword evidence="1" id="KW-0175">Coiled coil</keyword>
<sequence length="144" mass="16315">MCPECCCAIKKGGDNSLTPVGRKQDPNVTIRKKAVTNTAMRTNYSVKSDTELASDMHALRSEMSVLKELLTKALSLISSHEEKLANYASQVEQLNKRLEKHEKYGVQFNDISQMQDNPASLFYVTEATVQQPRKIQQPKRQTKR</sequence>
<feature type="coiled-coil region" evidence="1">
    <location>
        <begin position="77"/>
        <end position="104"/>
    </location>
</feature>